<keyword evidence="1" id="KW-0472">Membrane</keyword>
<feature type="transmembrane region" description="Helical" evidence="1">
    <location>
        <begin position="55"/>
        <end position="76"/>
    </location>
</feature>
<dbReference type="Proteomes" id="UP001354709">
    <property type="component" value="Unassembled WGS sequence"/>
</dbReference>
<protein>
    <submittedName>
        <fullName evidence="3">DUF1648 domain-containing protein</fullName>
    </submittedName>
</protein>
<dbReference type="RefSeq" id="WP_330813753.1">
    <property type="nucleotide sequence ID" value="NZ_JAZBJO010000030.1"/>
</dbReference>
<evidence type="ECO:0000313" key="3">
    <source>
        <dbReference type="EMBL" id="MEE4597031.1"/>
    </source>
</evidence>
<dbReference type="InterPro" id="IPR012867">
    <property type="entry name" value="DUF1648"/>
</dbReference>
<sequence>MRPVRRRAVIVVLPFVLAWAVVVATYAGLRDRLPDPLATHFGADGEADGFTGTGAFLSVVTAVLLGSGLLTLVPTLRLTKGLGAQRFAVALGYGMSGLLGYAFASLLFANADANANANANADADVDATRVSRVSLPLWHLGIALAVAVVMGALGVLLASRDAASAAGPGKRAAAPRLPLAEGEVATWTRSVGSPVLVAVGTGTALPGAVLVAVGSGAGVLLIFVGLVCAALARCRVTVDRRGLAVASWFAPRPRMRISLDRIERATSREAAALSLGGWGYRVRGGGSALVFRSGDALFLTLTTGREFAVTVDDAATAAALLNTLIERDRPAAGERG</sequence>
<dbReference type="EMBL" id="JAZBJO010000030">
    <property type="protein sequence ID" value="MEE4597031.1"/>
    <property type="molecule type" value="Genomic_DNA"/>
</dbReference>
<organism evidence="3 4">
    <name type="scientific">Streptomyces asiaticus subsp. ignotus</name>
    <dbReference type="NCBI Taxonomy" id="3098222"/>
    <lineage>
        <taxon>Bacteria</taxon>
        <taxon>Bacillati</taxon>
        <taxon>Actinomycetota</taxon>
        <taxon>Actinomycetes</taxon>
        <taxon>Kitasatosporales</taxon>
        <taxon>Streptomycetaceae</taxon>
        <taxon>Streptomyces</taxon>
        <taxon>Streptomyces violaceusniger group</taxon>
    </lineage>
</organism>
<evidence type="ECO:0000256" key="1">
    <source>
        <dbReference type="SAM" id="Phobius"/>
    </source>
</evidence>
<dbReference type="Pfam" id="PF07853">
    <property type="entry name" value="DUF1648"/>
    <property type="match status" value="1"/>
</dbReference>
<evidence type="ECO:0000259" key="2">
    <source>
        <dbReference type="Pfam" id="PF07853"/>
    </source>
</evidence>
<feature type="transmembrane region" description="Helical" evidence="1">
    <location>
        <begin position="208"/>
        <end position="232"/>
    </location>
</feature>
<evidence type="ECO:0000313" key="4">
    <source>
        <dbReference type="Proteomes" id="UP001354709"/>
    </source>
</evidence>
<feature type="transmembrane region" description="Helical" evidence="1">
    <location>
        <begin position="88"/>
        <end position="109"/>
    </location>
</feature>
<feature type="transmembrane region" description="Helical" evidence="1">
    <location>
        <begin position="137"/>
        <end position="158"/>
    </location>
</feature>
<keyword evidence="4" id="KW-1185">Reference proteome</keyword>
<feature type="domain" description="DUF1648" evidence="2">
    <location>
        <begin position="17"/>
        <end position="57"/>
    </location>
</feature>
<gene>
    <name evidence="3" type="ORF">V2J94_34960</name>
</gene>
<proteinExistence type="predicted"/>
<name>A0ABU7Q8Q7_9ACTN</name>
<accession>A0ABU7Q8Q7</accession>
<reference evidence="3 4" key="1">
    <citation type="submission" date="2023-11" db="EMBL/GenBank/DDBJ databases">
        <title>30 novel species of actinomycetes from the DSMZ collection.</title>
        <authorList>
            <person name="Nouioui I."/>
        </authorList>
    </citation>
    <scope>NUCLEOTIDE SEQUENCE [LARGE SCALE GENOMIC DNA]</scope>
    <source>
        <strain evidence="3 4">DSM 41524</strain>
    </source>
</reference>
<comment type="caution">
    <text evidence="3">The sequence shown here is derived from an EMBL/GenBank/DDBJ whole genome shotgun (WGS) entry which is preliminary data.</text>
</comment>
<keyword evidence="1" id="KW-1133">Transmembrane helix</keyword>
<keyword evidence="1" id="KW-0812">Transmembrane</keyword>